<dbReference type="RefSeq" id="WP_166453412.1">
    <property type="nucleotide sequence ID" value="NZ_JAAOMA010000038.1"/>
</dbReference>
<dbReference type="InterPro" id="IPR053861">
    <property type="entry name" value="Phage_Mu_Gp45_N"/>
</dbReference>
<evidence type="ECO:0000256" key="1">
    <source>
        <dbReference type="SAM" id="MobiDB-lite"/>
    </source>
</evidence>
<dbReference type="PIRSF" id="PIRSF012337">
    <property type="entry name" value="gp45"/>
    <property type="match status" value="1"/>
</dbReference>
<dbReference type="EMBL" id="JAAOMA010000038">
    <property type="protein sequence ID" value="NHR07640.1"/>
    <property type="molecule type" value="Genomic_DNA"/>
</dbReference>
<feature type="domain" description="Bacteriophage Mu Gp45 N-terminal" evidence="2">
    <location>
        <begin position="18"/>
        <end position="84"/>
    </location>
</feature>
<organism evidence="3 4">
    <name type="scientific">Chromobacterium fluminis</name>
    <dbReference type="NCBI Taxonomy" id="3044269"/>
    <lineage>
        <taxon>Bacteria</taxon>
        <taxon>Pseudomonadati</taxon>
        <taxon>Pseudomonadota</taxon>
        <taxon>Betaproteobacteria</taxon>
        <taxon>Neisseriales</taxon>
        <taxon>Chromobacteriaceae</taxon>
        <taxon>Chromobacterium</taxon>
    </lineage>
</organism>
<keyword evidence="4" id="KW-1185">Reference proteome</keyword>
<evidence type="ECO:0000259" key="2">
    <source>
        <dbReference type="Pfam" id="PF06890"/>
    </source>
</evidence>
<reference evidence="3 4" key="1">
    <citation type="submission" date="2020-03" db="EMBL/GenBank/DDBJ databases">
        <title>Draft genome sequence of environmentally isolated cultures.</title>
        <authorList>
            <person name="Wilson H.S."/>
            <person name="De Leon M.E."/>
        </authorList>
    </citation>
    <scope>NUCLEOTIDE SEQUENCE [LARGE SCALE GENOMIC DNA]</scope>
    <source>
        <strain evidence="3 4">HSC-31F16</strain>
    </source>
</reference>
<dbReference type="Pfam" id="PF06890">
    <property type="entry name" value="Phage_Mu_Gp45"/>
    <property type="match status" value="1"/>
</dbReference>
<accession>A0ABX0LA27</accession>
<dbReference type="Proteomes" id="UP001515641">
    <property type="component" value="Unassembled WGS sequence"/>
</dbReference>
<sequence>MIQQFERLVHRLWMLVGRGKTTTVNDAGPIQMVQVKLGADEVRDNTRRAAEYGFTSSPPAGSDAVLVFVGGDRSNGVVIATNHQASRLKNLQPGEVAIFDNQGQSVYLTRAGIVVNGAGLPLTVNSTPVVTVNAATKIALNTPELDVSGQIKAGGDITDNSASSGKSMAQMRSIYNGHGHPVPGVQAGSSTVNTNPPTQQE</sequence>
<gene>
    <name evidence="3" type="ORF">HA052_20845</name>
</gene>
<feature type="compositionally biased region" description="Polar residues" evidence="1">
    <location>
        <begin position="187"/>
        <end position="201"/>
    </location>
</feature>
<dbReference type="NCBIfam" id="TIGR01644">
    <property type="entry name" value="phage_P2_V"/>
    <property type="match status" value="1"/>
</dbReference>
<name>A0ABX0LA27_9NEIS</name>
<evidence type="ECO:0000313" key="3">
    <source>
        <dbReference type="EMBL" id="NHR07640.1"/>
    </source>
</evidence>
<evidence type="ECO:0000313" key="4">
    <source>
        <dbReference type="Proteomes" id="UP001515641"/>
    </source>
</evidence>
<dbReference type="InterPro" id="IPR013046">
    <property type="entry name" value="GpV/Gp45"/>
</dbReference>
<proteinExistence type="predicted"/>
<protein>
    <submittedName>
        <fullName evidence="3">Phage baseplate assembly protein</fullName>
    </submittedName>
</protein>
<comment type="caution">
    <text evidence="3">The sequence shown here is derived from an EMBL/GenBank/DDBJ whole genome shotgun (WGS) entry which is preliminary data.</text>
</comment>
<dbReference type="InterPro" id="IPR014462">
    <property type="entry name" value="Phage_Mu_Gp45"/>
</dbReference>
<feature type="region of interest" description="Disordered" evidence="1">
    <location>
        <begin position="174"/>
        <end position="201"/>
    </location>
</feature>